<name>A0ABW0J6Z3_9BURK</name>
<dbReference type="InterPro" id="IPR050950">
    <property type="entry name" value="HTH-type_LysR_regulators"/>
</dbReference>
<dbReference type="InterPro" id="IPR036388">
    <property type="entry name" value="WH-like_DNA-bd_sf"/>
</dbReference>
<dbReference type="Pfam" id="PF03466">
    <property type="entry name" value="LysR_substrate"/>
    <property type="match status" value="1"/>
</dbReference>
<gene>
    <name evidence="6" type="ORF">ACFPTO_08480</name>
</gene>
<dbReference type="Proteomes" id="UP001596103">
    <property type="component" value="Unassembled WGS sequence"/>
</dbReference>
<keyword evidence="7" id="KW-1185">Reference proteome</keyword>
<evidence type="ECO:0000256" key="2">
    <source>
        <dbReference type="ARBA" id="ARBA00023015"/>
    </source>
</evidence>
<comment type="caution">
    <text evidence="6">The sequence shown here is derived from an EMBL/GenBank/DDBJ whole genome shotgun (WGS) entry which is preliminary data.</text>
</comment>
<evidence type="ECO:0000313" key="7">
    <source>
        <dbReference type="Proteomes" id="UP001596103"/>
    </source>
</evidence>
<dbReference type="EMBL" id="JBHSMP010000011">
    <property type="protein sequence ID" value="MFC5428836.1"/>
    <property type="molecule type" value="Genomic_DNA"/>
</dbReference>
<keyword evidence="4" id="KW-0804">Transcription</keyword>
<keyword evidence="3" id="KW-0238">DNA-binding</keyword>
<dbReference type="PROSITE" id="PS50931">
    <property type="entry name" value="HTH_LYSR"/>
    <property type="match status" value="1"/>
</dbReference>
<dbReference type="PRINTS" id="PR00039">
    <property type="entry name" value="HTHLYSR"/>
</dbReference>
<protein>
    <submittedName>
        <fullName evidence="6">LysR substrate-binding domain-containing protein</fullName>
    </submittedName>
</protein>
<proteinExistence type="inferred from homology"/>
<dbReference type="Gene3D" id="1.10.10.10">
    <property type="entry name" value="Winged helix-like DNA-binding domain superfamily/Winged helix DNA-binding domain"/>
    <property type="match status" value="1"/>
</dbReference>
<dbReference type="SUPFAM" id="SSF46785">
    <property type="entry name" value="Winged helix' DNA-binding domain"/>
    <property type="match status" value="1"/>
</dbReference>
<evidence type="ECO:0000313" key="6">
    <source>
        <dbReference type="EMBL" id="MFC5428836.1"/>
    </source>
</evidence>
<dbReference type="Gene3D" id="3.40.190.10">
    <property type="entry name" value="Periplasmic binding protein-like II"/>
    <property type="match status" value="2"/>
</dbReference>
<dbReference type="RefSeq" id="WP_377710806.1">
    <property type="nucleotide sequence ID" value="NZ_JBHSMP010000011.1"/>
</dbReference>
<dbReference type="PANTHER" id="PTHR30419">
    <property type="entry name" value="HTH-TYPE TRANSCRIPTIONAL REGULATOR YBHD"/>
    <property type="match status" value="1"/>
</dbReference>
<dbReference type="InterPro" id="IPR036390">
    <property type="entry name" value="WH_DNA-bd_sf"/>
</dbReference>
<feature type="domain" description="HTH lysR-type" evidence="5">
    <location>
        <begin position="8"/>
        <end position="65"/>
    </location>
</feature>
<dbReference type="InterPro" id="IPR000847">
    <property type="entry name" value="LysR_HTH_N"/>
</dbReference>
<dbReference type="Pfam" id="PF00126">
    <property type="entry name" value="HTH_1"/>
    <property type="match status" value="1"/>
</dbReference>
<sequence>MLDWTYRLRLRHLQMLLSIAQTGNLSQSAEALHTTQPALSKWLKELEADVGLPLFERHARGLRTTPYGEAMVQHARSIIGHLDSARDDMDALRDGGSGLIAIGTSGVSAADTVPLAVARLIRQMPRAQVRLAEGTMNRLIPQLLQGEIDIVIGRAANPQLTAQLKTETLYHDPVNFVAGLEHPLVSRDAVGWDDLFSYRWIVWPEGTPIRNALESAIISAGRSMPRNCIESNSSLLNITLLKHSDLLGVASQRAAQRFERSGLLHVLPMPFGGAGAVSMYWRADAEGRNAVVLALDCLRASADS</sequence>
<dbReference type="SUPFAM" id="SSF53850">
    <property type="entry name" value="Periplasmic binding protein-like II"/>
    <property type="match status" value="1"/>
</dbReference>
<evidence type="ECO:0000256" key="1">
    <source>
        <dbReference type="ARBA" id="ARBA00009437"/>
    </source>
</evidence>
<evidence type="ECO:0000259" key="5">
    <source>
        <dbReference type="PROSITE" id="PS50931"/>
    </source>
</evidence>
<dbReference type="PANTHER" id="PTHR30419:SF8">
    <property type="entry name" value="NITROGEN ASSIMILATION TRANSCRIPTIONAL ACTIVATOR-RELATED"/>
    <property type="match status" value="1"/>
</dbReference>
<reference evidence="7" key="1">
    <citation type="journal article" date="2019" name="Int. J. Syst. Evol. Microbiol.">
        <title>The Global Catalogue of Microorganisms (GCM) 10K type strain sequencing project: providing services to taxonomists for standard genome sequencing and annotation.</title>
        <authorList>
            <consortium name="The Broad Institute Genomics Platform"/>
            <consortium name="The Broad Institute Genome Sequencing Center for Infectious Disease"/>
            <person name="Wu L."/>
            <person name="Ma J."/>
        </authorList>
    </citation>
    <scope>NUCLEOTIDE SEQUENCE [LARGE SCALE GENOMIC DNA]</scope>
    <source>
        <strain evidence="7">CCUG 56042</strain>
    </source>
</reference>
<dbReference type="InterPro" id="IPR005119">
    <property type="entry name" value="LysR_subst-bd"/>
</dbReference>
<evidence type="ECO:0000256" key="3">
    <source>
        <dbReference type="ARBA" id="ARBA00023125"/>
    </source>
</evidence>
<evidence type="ECO:0000256" key="4">
    <source>
        <dbReference type="ARBA" id="ARBA00023163"/>
    </source>
</evidence>
<comment type="similarity">
    <text evidence="1">Belongs to the LysR transcriptional regulatory family.</text>
</comment>
<accession>A0ABW0J6Z3</accession>
<keyword evidence="2" id="KW-0805">Transcription regulation</keyword>
<organism evidence="6 7">
    <name type="scientific">Paraburkholderia denitrificans</name>
    <dbReference type="NCBI Taxonomy" id="694025"/>
    <lineage>
        <taxon>Bacteria</taxon>
        <taxon>Pseudomonadati</taxon>
        <taxon>Pseudomonadota</taxon>
        <taxon>Betaproteobacteria</taxon>
        <taxon>Burkholderiales</taxon>
        <taxon>Burkholderiaceae</taxon>
        <taxon>Paraburkholderia</taxon>
    </lineage>
</organism>